<dbReference type="AlphaFoldDB" id="A0AAW1M7A0"/>
<sequence length="182" mass="20616">MGKLGFSLSLKTHQLLDQVKTGWLELWSPSQYNQSQKAIIKDCLINKIIPAIKSKWPTQASKDIFIQQDDARPHISDLDPEFRDAAQSDGFNIHILFQPPISPDLNINDLSLFRALQALQNEVAATTPVKLVKVFPQKKKKKKKKLVKVVEDVALTNQSLGGIKLREGSKEQIKRPSDLDHW</sequence>
<organism evidence="1 2">
    <name type="scientific">Saponaria officinalis</name>
    <name type="common">Common soapwort</name>
    <name type="synonym">Lychnis saponaria</name>
    <dbReference type="NCBI Taxonomy" id="3572"/>
    <lineage>
        <taxon>Eukaryota</taxon>
        <taxon>Viridiplantae</taxon>
        <taxon>Streptophyta</taxon>
        <taxon>Embryophyta</taxon>
        <taxon>Tracheophyta</taxon>
        <taxon>Spermatophyta</taxon>
        <taxon>Magnoliopsida</taxon>
        <taxon>eudicotyledons</taxon>
        <taxon>Gunneridae</taxon>
        <taxon>Pentapetalae</taxon>
        <taxon>Caryophyllales</taxon>
        <taxon>Caryophyllaceae</taxon>
        <taxon>Caryophylleae</taxon>
        <taxon>Saponaria</taxon>
    </lineage>
</organism>
<name>A0AAW1M7A0_SAPOF</name>
<dbReference type="InterPro" id="IPR036397">
    <property type="entry name" value="RNaseH_sf"/>
</dbReference>
<dbReference type="Proteomes" id="UP001443914">
    <property type="component" value="Unassembled WGS sequence"/>
</dbReference>
<dbReference type="EMBL" id="JBDFQZ010000003">
    <property type="protein sequence ID" value="KAK9741269.1"/>
    <property type="molecule type" value="Genomic_DNA"/>
</dbReference>
<evidence type="ECO:0000313" key="1">
    <source>
        <dbReference type="EMBL" id="KAK9741269.1"/>
    </source>
</evidence>
<accession>A0AAW1M7A0</accession>
<keyword evidence="2" id="KW-1185">Reference proteome</keyword>
<protein>
    <recommendedName>
        <fullName evidence="3">Transposase</fullName>
    </recommendedName>
</protein>
<proteinExistence type="predicted"/>
<reference evidence="1" key="1">
    <citation type="submission" date="2024-03" db="EMBL/GenBank/DDBJ databases">
        <title>WGS assembly of Saponaria officinalis var. Norfolk2.</title>
        <authorList>
            <person name="Jenkins J."/>
            <person name="Shu S."/>
            <person name="Grimwood J."/>
            <person name="Barry K."/>
            <person name="Goodstein D."/>
            <person name="Schmutz J."/>
            <person name="Leebens-Mack J."/>
            <person name="Osbourn A."/>
        </authorList>
    </citation>
    <scope>NUCLEOTIDE SEQUENCE [LARGE SCALE GENOMIC DNA]</scope>
    <source>
        <strain evidence="1">JIC</strain>
    </source>
</reference>
<evidence type="ECO:0000313" key="2">
    <source>
        <dbReference type="Proteomes" id="UP001443914"/>
    </source>
</evidence>
<comment type="caution">
    <text evidence="1">The sequence shown here is derived from an EMBL/GenBank/DDBJ whole genome shotgun (WGS) entry which is preliminary data.</text>
</comment>
<gene>
    <name evidence="1" type="ORF">RND81_03G093500</name>
</gene>
<dbReference type="PANTHER" id="PTHR47169:SF2">
    <property type="entry name" value="OS01G0541250 PROTEIN"/>
    <property type="match status" value="1"/>
</dbReference>
<dbReference type="Gene3D" id="3.30.420.10">
    <property type="entry name" value="Ribonuclease H-like superfamily/Ribonuclease H"/>
    <property type="match status" value="1"/>
</dbReference>
<dbReference type="GO" id="GO:0003676">
    <property type="term" value="F:nucleic acid binding"/>
    <property type="evidence" value="ECO:0007669"/>
    <property type="project" value="InterPro"/>
</dbReference>
<evidence type="ECO:0008006" key="3">
    <source>
        <dbReference type="Google" id="ProtNLM"/>
    </source>
</evidence>
<dbReference type="PANTHER" id="PTHR47169">
    <property type="entry name" value="OS01G0541250 PROTEIN"/>
    <property type="match status" value="1"/>
</dbReference>